<proteinExistence type="predicted"/>
<accession>X0RNE6</accession>
<evidence type="ECO:0000313" key="1">
    <source>
        <dbReference type="EMBL" id="GAF70344.1"/>
    </source>
</evidence>
<dbReference type="AlphaFoldDB" id="X0RNE6"/>
<name>X0RNE6_9ZZZZ</name>
<sequence>MAIHDNFANLAVKLITKNGRAITVRSKVKTPDPTEPWKLTSITTTDQTTIGAFFDNTLTDLEIALGQVLGAPEGARSNLSQKGTRVYIPARDLTAAISAEDVIIDSTRTWEIVAAELFQPGPTPIMYICTLGR</sequence>
<organism evidence="1">
    <name type="scientific">marine sediment metagenome</name>
    <dbReference type="NCBI Taxonomy" id="412755"/>
    <lineage>
        <taxon>unclassified sequences</taxon>
        <taxon>metagenomes</taxon>
        <taxon>ecological metagenomes</taxon>
    </lineage>
</organism>
<gene>
    <name evidence="1" type="ORF">S01H1_05040</name>
</gene>
<reference evidence="1" key="1">
    <citation type="journal article" date="2014" name="Front. Microbiol.">
        <title>High frequency of phylogenetically diverse reductive dehalogenase-homologous genes in deep subseafloor sedimentary metagenomes.</title>
        <authorList>
            <person name="Kawai M."/>
            <person name="Futagami T."/>
            <person name="Toyoda A."/>
            <person name="Takaki Y."/>
            <person name="Nishi S."/>
            <person name="Hori S."/>
            <person name="Arai W."/>
            <person name="Tsubouchi T."/>
            <person name="Morono Y."/>
            <person name="Uchiyama I."/>
            <person name="Ito T."/>
            <person name="Fujiyama A."/>
            <person name="Inagaki F."/>
            <person name="Takami H."/>
        </authorList>
    </citation>
    <scope>NUCLEOTIDE SEQUENCE</scope>
    <source>
        <strain evidence="1">Expedition CK06-06</strain>
    </source>
</reference>
<comment type="caution">
    <text evidence="1">The sequence shown here is derived from an EMBL/GenBank/DDBJ whole genome shotgun (WGS) entry which is preliminary data.</text>
</comment>
<dbReference type="EMBL" id="BARS01002627">
    <property type="protein sequence ID" value="GAF70344.1"/>
    <property type="molecule type" value="Genomic_DNA"/>
</dbReference>
<protein>
    <submittedName>
        <fullName evidence="1">Uncharacterized protein</fullName>
    </submittedName>
</protein>